<dbReference type="Proteomes" id="UP000534306">
    <property type="component" value="Unassembled WGS sequence"/>
</dbReference>
<evidence type="ECO:0000313" key="1">
    <source>
        <dbReference type="EMBL" id="MBB6570591.1"/>
    </source>
</evidence>
<dbReference type="EMBL" id="JABJRC010000007">
    <property type="protein sequence ID" value="NOL43737.1"/>
    <property type="molecule type" value="Genomic_DNA"/>
</dbReference>
<evidence type="ECO:0000313" key="4">
    <source>
        <dbReference type="Proteomes" id="UP000553957"/>
    </source>
</evidence>
<gene>
    <name evidence="1" type="ORF">HNR71_006228</name>
    <name evidence="2" type="ORF">HPO96_26155</name>
</gene>
<protein>
    <submittedName>
        <fullName evidence="2">Uncharacterized protein</fullName>
    </submittedName>
</protein>
<sequence>MTMPDTPASWRLEPIELFESSDWDMLESRGILMGVQLVHGDRSFPVVLYDHVRIAQDAEVETLSPDPYYEANVIIVRNLTKETAEAAVARLGELGAFDWMLK</sequence>
<evidence type="ECO:0000313" key="3">
    <source>
        <dbReference type="Proteomes" id="UP000534306"/>
    </source>
</evidence>
<organism evidence="2 3">
    <name type="scientific">Kribbella sandramycini</name>
    <dbReference type="NCBI Taxonomy" id="60450"/>
    <lineage>
        <taxon>Bacteria</taxon>
        <taxon>Bacillati</taxon>
        <taxon>Actinomycetota</taxon>
        <taxon>Actinomycetes</taxon>
        <taxon>Propionibacteriales</taxon>
        <taxon>Kribbellaceae</taxon>
        <taxon>Kribbella</taxon>
    </lineage>
</organism>
<dbReference type="EMBL" id="JACHKF010000001">
    <property type="protein sequence ID" value="MBB6570591.1"/>
    <property type="molecule type" value="Genomic_DNA"/>
</dbReference>
<accession>A0A7Y4L5C4</accession>
<reference evidence="1 4" key="2">
    <citation type="submission" date="2020-08" db="EMBL/GenBank/DDBJ databases">
        <title>Sequencing the genomes of 1000 actinobacteria strains.</title>
        <authorList>
            <person name="Klenk H.-P."/>
        </authorList>
    </citation>
    <scope>NUCLEOTIDE SEQUENCE [LARGE SCALE GENOMIC DNA]</scope>
    <source>
        <strain evidence="1 4">DSM 15626</strain>
    </source>
</reference>
<name>A0A7Y4L5C4_9ACTN</name>
<reference evidence="2 3" key="1">
    <citation type="submission" date="2020-05" db="EMBL/GenBank/DDBJ databases">
        <title>Genome sequence of Kribbella sandramycini ATCC 39419.</title>
        <authorList>
            <person name="Maclea K.S."/>
            <person name="Fair J.L."/>
        </authorList>
    </citation>
    <scope>NUCLEOTIDE SEQUENCE [LARGE SCALE GENOMIC DNA]</scope>
    <source>
        <strain evidence="2 3">ATCC 39419</strain>
    </source>
</reference>
<proteinExistence type="predicted"/>
<evidence type="ECO:0000313" key="2">
    <source>
        <dbReference type="EMBL" id="NOL43737.1"/>
    </source>
</evidence>
<comment type="caution">
    <text evidence="2">The sequence shown here is derived from an EMBL/GenBank/DDBJ whole genome shotgun (WGS) entry which is preliminary data.</text>
</comment>
<dbReference type="RefSeq" id="WP_171676996.1">
    <property type="nucleotide sequence ID" value="NZ_BAAAGT010000011.1"/>
</dbReference>
<keyword evidence="3" id="KW-1185">Reference proteome</keyword>
<dbReference type="Proteomes" id="UP000553957">
    <property type="component" value="Unassembled WGS sequence"/>
</dbReference>
<dbReference type="AlphaFoldDB" id="A0A7Y4L5C4"/>